<dbReference type="InterPro" id="IPR050647">
    <property type="entry name" value="Plant_LRR-RLKs"/>
</dbReference>
<dbReference type="SUPFAM" id="SSF52058">
    <property type="entry name" value="L domain-like"/>
    <property type="match status" value="1"/>
</dbReference>
<evidence type="ECO:0000313" key="12">
    <source>
        <dbReference type="Proteomes" id="UP000436088"/>
    </source>
</evidence>
<dbReference type="GO" id="GO:0005524">
    <property type="term" value="F:ATP binding"/>
    <property type="evidence" value="ECO:0007669"/>
    <property type="project" value="UniProtKB-KW"/>
</dbReference>
<keyword evidence="5" id="KW-0547">Nucleotide-binding</keyword>
<dbReference type="FunFam" id="3.30.200.20:FF:000466">
    <property type="entry name" value="Putative LRR receptor-like serine/threonine-protein kinase"/>
    <property type="match status" value="1"/>
</dbReference>
<comment type="caution">
    <text evidence="11">The sequence shown here is derived from an EMBL/GenBank/DDBJ whole genome shotgun (WGS) entry which is preliminary data.</text>
</comment>
<dbReference type="Gene3D" id="3.80.10.10">
    <property type="entry name" value="Ribonuclease Inhibitor"/>
    <property type="match status" value="1"/>
</dbReference>
<dbReference type="InterPro" id="IPR020635">
    <property type="entry name" value="Tyr_kinase_cat_dom"/>
</dbReference>
<dbReference type="PANTHER" id="PTHR48056">
    <property type="entry name" value="LRR RECEPTOR-LIKE SERINE/THREONINE-PROTEIN KINASE-RELATED"/>
    <property type="match status" value="1"/>
</dbReference>
<dbReference type="PROSITE" id="PS50011">
    <property type="entry name" value="PROTEIN_KINASE_DOM"/>
    <property type="match status" value="1"/>
</dbReference>
<evidence type="ECO:0000259" key="10">
    <source>
        <dbReference type="PROSITE" id="PS50011"/>
    </source>
</evidence>
<evidence type="ECO:0000256" key="5">
    <source>
        <dbReference type="ARBA" id="ARBA00022741"/>
    </source>
</evidence>
<keyword evidence="12" id="KW-1185">Reference proteome</keyword>
<accession>A0A6A3D4K0</accession>
<dbReference type="Pfam" id="PF00560">
    <property type="entry name" value="LRR_1"/>
    <property type="match status" value="4"/>
</dbReference>
<dbReference type="InterPro" id="IPR003591">
    <property type="entry name" value="Leu-rich_rpt_typical-subtyp"/>
</dbReference>
<evidence type="ECO:0000256" key="1">
    <source>
        <dbReference type="ARBA" id="ARBA00004370"/>
    </source>
</evidence>
<proteinExistence type="predicted"/>
<dbReference type="InterPro" id="IPR000719">
    <property type="entry name" value="Prot_kinase_dom"/>
</dbReference>
<dbReference type="SMART" id="SM00219">
    <property type="entry name" value="TyrKc"/>
    <property type="match status" value="1"/>
</dbReference>
<organism evidence="11 12">
    <name type="scientific">Hibiscus syriacus</name>
    <name type="common">Rose of Sharon</name>
    <dbReference type="NCBI Taxonomy" id="106335"/>
    <lineage>
        <taxon>Eukaryota</taxon>
        <taxon>Viridiplantae</taxon>
        <taxon>Streptophyta</taxon>
        <taxon>Embryophyta</taxon>
        <taxon>Tracheophyta</taxon>
        <taxon>Spermatophyta</taxon>
        <taxon>Magnoliopsida</taxon>
        <taxon>eudicotyledons</taxon>
        <taxon>Gunneridae</taxon>
        <taxon>Pentapetalae</taxon>
        <taxon>rosids</taxon>
        <taxon>malvids</taxon>
        <taxon>Malvales</taxon>
        <taxon>Malvaceae</taxon>
        <taxon>Malvoideae</taxon>
        <taxon>Hibiscus</taxon>
    </lineage>
</organism>
<dbReference type="GO" id="GO:0016020">
    <property type="term" value="C:membrane"/>
    <property type="evidence" value="ECO:0007669"/>
    <property type="project" value="UniProtKB-SubCell"/>
</dbReference>
<reference evidence="11" key="1">
    <citation type="submission" date="2019-09" db="EMBL/GenBank/DDBJ databases">
        <title>Draft genome information of white flower Hibiscus syriacus.</title>
        <authorList>
            <person name="Kim Y.-M."/>
        </authorList>
    </citation>
    <scope>NUCLEOTIDE SEQUENCE [LARGE SCALE GENOMIC DNA]</scope>
    <source>
        <strain evidence="11">YM2019G1</strain>
    </source>
</reference>
<dbReference type="InterPro" id="IPR011009">
    <property type="entry name" value="Kinase-like_dom_sf"/>
</dbReference>
<evidence type="ECO:0000256" key="9">
    <source>
        <dbReference type="ARBA" id="ARBA00023180"/>
    </source>
</evidence>
<dbReference type="GO" id="GO:0004713">
    <property type="term" value="F:protein tyrosine kinase activity"/>
    <property type="evidence" value="ECO:0007669"/>
    <property type="project" value="InterPro"/>
</dbReference>
<dbReference type="InterPro" id="IPR032675">
    <property type="entry name" value="LRR_dom_sf"/>
</dbReference>
<keyword evidence="8" id="KW-0472">Membrane</keyword>
<dbReference type="Proteomes" id="UP000436088">
    <property type="component" value="Unassembled WGS sequence"/>
</dbReference>
<keyword evidence="9" id="KW-0325">Glycoprotein</keyword>
<evidence type="ECO:0000256" key="7">
    <source>
        <dbReference type="ARBA" id="ARBA00022989"/>
    </source>
</evidence>
<dbReference type="EMBL" id="VEPZ02000072">
    <property type="protein sequence ID" value="KAE8734281.1"/>
    <property type="molecule type" value="Genomic_DNA"/>
</dbReference>
<evidence type="ECO:0000313" key="11">
    <source>
        <dbReference type="EMBL" id="KAE8734281.1"/>
    </source>
</evidence>
<dbReference type="PANTHER" id="PTHR48056:SF81">
    <property type="entry name" value="RECEPTOR PROTEIN-TYROSINE KINASE CEPR1"/>
    <property type="match status" value="1"/>
</dbReference>
<dbReference type="AlphaFoldDB" id="A0A6A3D4K0"/>
<dbReference type="InterPro" id="IPR001245">
    <property type="entry name" value="Ser-Thr/Tyr_kinase_cat_dom"/>
</dbReference>
<dbReference type="InterPro" id="IPR001611">
    <property type="entry name" value="Leu-rich_rpt"/>
</dbReference>
<protein>
    <submittedName>
        <fullName evidence="11">CBL-interacting serine/threonine-protein kinase 12-like</fullName>
    </submittedName>
</protein>
<keyword evidence="3" id="KW-0812">Transmembrane</keyword>
<evidence type="ECO:0000256" key="4">
    <source>
        <dbReference type="ARBA" id="ARBA00022737"/>
    </source>
</evidence>
<evidence type="ECO:0000256" key="3">
    <source>
        <dbReference type="ARBA" id="ARBA00022692"/>
    </source>
</evidence>
<name>A0A6A3D4K0_HIBSY</name>
<evidence type="ECO:0000256" key="2">
    <source>
        <dbReference type="ARBA" id="ARBA00022614"/>
    </source>
</evidence>
<dbReference type="SUPFAM" id="SSF56112">
    <property type="entry name" value="Protein kinase-like (PK-like)"/>
    <property type="match status" value="1"/>
</dbReference>
<dbReference type="Pfam" id="PF07714">
    <property type="entry name" value="PK_Tyr_Ser-Thr"/>
    <property type="match status" value="1"/>
</dbReference>
<keyword evidence="2" id="KW-0433">Leucine-rich repeat</keyword>
<keyword evidence="6" id="KW-0067">ATP-binding</keyword>
<sequence length="523" mass="58067">MSYKTEGIMVLWKHFPPFTCGFVYLSLVGETGGAPCQCLGLWLFAAQSTCNSTDRALVFKAFKSVSGFNISWLKSHHVNCSHPPMKVLNFSSKDLSGTLSWKFLRNLSHLRTIDLSRNSLQGSVPGWFTNLVKLSGFPNLEFLDVSHNVLGVLPDGFINLTKLQHLDISSCKISGSVKPLSTLHSLNYLDVSNNSMNGTFPSDFPFDNSLKFLNISLNHFNGSIGFDKFQRFGKSAFIHAGDFVLNTSKKHQAIIRKKLAWRKNKWAISNPVPPNFKIEKSGPFTFETESGSSWVADIKEPTSAPVIMSSKPLMNFTFKDLIGATSHFGKESVLAEGRCGPLYRAILPGDLHVAIKVLEHARDVDRDEAVAMFEDLSRLKHPNLLPLSGYCIAGKEKLVLYEFMANGDLYRWLHELPTGNPTWRIGAPTLGILFTAESALTGKQATEENVKRVRRLVKERDGILALDSRLRLGGDLEAEMVESLAVGYLCTAESAEKRPTMQQVLGLLKDICPAVDDFNRVHG</sequence>
<keyword evidence="4" id="KW-0677">Repeat</keyword>
<gene>
    <name evidence="11" type="ORF">F3Y22_tig00000773pilonHSYRG00036</name>
</gene>
<feature type="domain" description="Protein kinase" evidence="10">
    <location>
        <begin position="328"/>
        <end position="523"/>
    </location>
</feature>
<evidence type="ECO:0000256" key="8">
    <source>
        <dbReference type="ARBA" id="ARBA00023136"/>
    </source>
</evidence>
<comment type="subcellular location">
    <subcellularLocation>
        <location evidence="1">Membrane</location>
    </subcellularLocation>
</comment>
<dbReference type="Gene3D" id="3.30.200.20">
    <property type="entry name" value="Phosphorylase Kinase, domain 1"/>
    <property type="match status" value="1"/>
</dbReference>
<evidence type="ECO:0000256" key="6">
    <source>
        <dbReference type="ARBA" id="ARBA00022840"/>
    </source>
</evidence>
<dbReference type="SMART" id="SM00369">
    <property type="entry name" value="LRR_TYP"/>
    <property type="match status" value="2"/>
</dbReference>
<keyword evidence="7" id="KW-1133">Transmembrane helix</keyword>